<evidence type="ECO:0000256" key="1">
    <source>
        <dbReference type="ARBA" id="ARBA00001974"/>
    </source>
</evidence>
<dbReference type="OrthoDB" id="525608at2759"/>
<dbReference type="PANTHER" id="PTHR42973">
    <property type="entry name" value="BINDING OXIDOREDUCTASE, PUTATIVE (AFU_ORTHOLOGUE AFUA_1G17690)-RELATED"/>
    <property type="match status" value="1"/>
</dbReference>
<dbReference type="GO" id="GO:0071949">
    <property type="term" value="F:FAD binding"/>
    <property type="evidence" value="ECO:0007669"/>
    <property type="project" value="InterPro"/>
</dbReference>
<dbReference type="EMBL" id="BNCP01000045">
    <property type="protein sequence ID" value="GIL88579.1"/>
    <property type="molecule type" value="Genomic_DNA"/>
</dbReference>
<evidence type="ECO:0000256" key="3">
    <source>
        <dbReference type="ARBA" id="ARBA00022630"/>
    </source>
</evidence>
<dbReference type="SUPFAM" id="SSF56176">
    <property type="entry name" value="FAD-binding/transporter-associated domain-like"/>
    <property type="match status" value="1"/>
</dbReference>
<dbReference type="Gene3D" id="3.40.462.20">
    <property type="match status" value="1"/>
</dbReference>
<name>A0A8J4FVJ3_9CHLO</name>
<keyword evidence="4" id="KW-0274">FAD</keyword>
<comment type="caution">
    <text evidence="7">The sequence shown here is derived from an EMBL/GenBank/DDBJ whole genome shotgun (WGS) entry which is preliminary data.</text>
</comment>
<dbReference type="Proteomes" id="UP000747110">
    <property type="component" value="Unassembled WGS sequence"/>
</dbReference>
<dbReference type="Pfam" id="PF01565">
    <property type="entry name" value="FAD_binding_4"/>
    <property type="match status" value="1"/>
</dbReference>
<dbReference type="PANTHER" id="PTHR42973:SF39">
    <property type="entry name" value="FAD-BINDING PCMH-TYPE DOMAIN-CONTAINING PROTEIN"/>
    <property type="match status" value="1"/>
</dbReference>
<dbReference type="InterPro" id="IPR006094">
    <property type="entry name" value="Oxid_FAD_bind_N"/>
</dbReference>
<evidence type="ECO:0000313" key="8">
    <source>
        <dbReference type="Proteomes" id="UP000747110"/>
    </source>
</evidence>
<dbReference type="Pfam" id="PF08031">
    <property type="entry name" value="BBE"/>
    <property type="match status" value="1"/>
</dbReference>
<feature type="domain" description="FAD-binding PCMH-type" evidence="6">
    <location>
        <begin position="99"/>
        <end position="270"/>
    </location>
</feature>
<comment type="cofactor">
    <cofactor evidence="1">
        <name>FAD</name>
        <dbReference type="ChEBI" id="CHEBI:57692"/>
    </cofactor>
</comment>
<proteinExistence type="inferred from homology"/>
<evidence type="ECO:0000259" key="6">
    <source>
        <dbReference type="PROSITE" id="PS51387"/>
    </source>
</evidence>
<reference evidence="7" key="1">
    <citation type="journal article" date="2021" name="Proc. Natl. Acad. Sci. U.S.A.">
        <title>Three genomes in the algal genus Volvox reveal the fate of a haploid sex-determining region after a transition to homothallism.</title>
        <authorList>
            <person name="Yamamoto K."/>
            <person name="Hamaji T."/>
            <person name="Kawai-Toyooka H."/>
            <person name="Matsuzaki R."/>
            <person name="Takahashi F."/>
            <person name="Nishimura Y."/>
            <person name="Kawachi M."/>
            <person name="Noguchi H."/>
            <person name="Minakuchi Y."/>
            <person name="Umen J.G."/>
            <person name="Toyoda A."/>
            <person name="Nozaki H."/>
        </authorList>
    </citation>
    <scope>NUCLEOTIDE SEQUENCE</scope>
    <source>
        <strain evidence="7">NIES-3786</strain>
    </source>
</reference>
<evidence type="ECO:0000256" key="4">
    <source>
        <dbReference type="ARBA" id="ARBA00022827"/>
    </source>
</evidence>
<dbReference type="InterPro" id="IPR036318">
    <property type="entry name" value="FAD-bd_PCMH-like_sf"/>
</dbReference>
<evidence type="ECO:0000313" key="7">
    <source>
        <dbReference type="EMBL" id="GIL88579.1"/>
    </source>
</evidence>
<dbReference type="AlphaFoldDB" id="A0A8J4FVJ3"/>
<dbReference type="InterPro" id="IPR050416">
    <property type="entry name" value="FAD-linked_Oxidoreductase"/>
</dbReference>
<dbReference type="InterPro" id="IPR016169">
    <property type="entry name" value="FAD-bd_PCMH_sub2"/>
</dbReference>
<comment type="similarity">
    <text evidence="2">Belongs to the oxygen-dependent FAD-linked oxidoreductase family.</text>
</comment>
<protein>
    <recommendedName>
        <fullName evidence="6">FAD-binding PCMH-type domain-containing protein</fullName>
    </recommendedName>
</protein>
<keyword evidence="3" id="KW-0285">Flavoprotein</keyword>
<keyword evidence="5" id="KW-0560">Oxidoreductase</keyword>
<dbReference type="PROSITE" id="PS51387">
    <property type="entry name" value="FAD_PCMH"/>
    <property type="match status" value="1"/>
</dbReference>
<gene>
    <name evidence="7" type="ORF">Vretifemale_16521</name>
</gene>
<dbReference type="GO" id="GO:0016491">
    <property type="term" value="F:oxidoreductase activity"/>
    <property type="evidence" value="ECO:0007669"/>
    <property type="project" value="UniProtKB-KW"/>
</dbReference>
<organism evidence="7 8">
    <name type="scientific">Volvox reticuliferus</name>
    <dbReference type="NCBI Taxonomy" id="1737510"/>
    <lineage>
        <taxon>Eukaryota</taxon>
        <taxon>Viridiplantae</taxon>
        <taxon>Chlorophyta</taxon>
        <taxon>core chlorophytes</taxon>
        <taxon>Chlorophyceae</taxon>
        <taxon>CS clade</taxon>
        <taxon>Chlamydomonadales</taxon>
        <taxon>Volvocaceae</taxon>
        <taxon>Volvox</taxon>
    </lineage>
</organism>
<evidence type="ECO:0000256" key="5">
    <source>
        <dbReference type="ARBA" id="ARBA00023002"/>
    </source>
</evidence>
<accession>A0A8J4FVJ3</accession>
<dbReference type="Gene3D" id="3.30.465.10">
    <property type="match status" value="1"/>
</dbReference>
<sequence length="530" mass="59046">MLSRHSTLLSTKPFQQEMLARQAWPRAGPANVFMIATCVILMLNSVHGAFCTPNSGTCWPDRPTLNTWISTLSGATSVWLWDKTPDKFLSASVTMNALKTNFPGIIVAPVSEKDLRSALAFALTYKIRVVTKCSGHDYNGRSNGRGVMMIRMEKLNFVEYNPDDETVMFMSGATHEDVYSALADANRVFVGAPSKSVCPAGCLAGGCHGLFSRQYGLGIESILEIRLMLYNGTIITATRNSYVDLFHAYLGAGQNSFGVAVSFRARTYPAPQQILRLEVSLHLHNPQLSGATYPNIFSDYIFNVRWFNSMPNELSGMLLVENDVVYIRFFYTGGDYVGAFNALQPLLNSPYRRSVDPIVNYTSILDVVRHLQPDSSELFSRSFLANAFVPPQQAMLNDLSLIIGETQPPMLLWFMFGGAVRSGSVGSVPAGMRSAMYEALFSDKWFDPSEDELRMEYVSTTYLPTLYNFGNSSCNNEYTTWGNLYNVLGDWKTRFFGDYSSLLRTKKKYDPCNYFTVKLGVASDLPSATC</sequence>
<dbReference type="InterPro" id="IPR012951">
    <property type="entry name" value="BBE"/>
</dbReference>
<evidence type="ECO:0000256" key="2">
    <source>
        <dbReference type="ARBA" id="ARBA00005466"/>
    </source>
</evidence>
<dbReference type="InterPro" id="IPR016166">
    <property type="entry name" value="FAD-bd_PCMH"/>
</dbReference>
<keyword evidence="8" id="KW-1185">Reference proteome</keyword>